<keyword evidence="1" id="KW-1133">Transmembrane helix</keyword>
<gene>
    <name evidence="2" type="ORF">HSCHL_1459</name>
</gene>
<organism evidence="2 3">
    <name type="scientific">Hydrogenibacillus schlegelii</name>
    <name type="common">Bacillus schlegelii</name>
    <dbReference type="NCBI Taxonomy" id="1484"/>
    <lineage>
        <taxon>Bacteria</taxon>
        <taxon>Bacillati</taxon>
        <taxon>Bacillota</taxon>
        <taxon>Bacilli</taxon>
        <taxon>Bacillales</taxon>
        <taxon>Bacillales Family X. Incertae Sedis</taxon>
        <taxon>Hydrogenibacillus</taxon>
    </lineage>
</organism>
<evidence type="ECO:0000313" key="2">
    <source>
        <dbReference type="EMBL" id="PTQ51167.1"/>
    </source>
</evidence>
<evidence type="ECO:0000313" key="3">
    <source>
        <dbReference type="Proteomes" id="UP000244180"/>
    </source>
</evidence>
<proteinExistence type="predicted"/>
<evidence type="ECO:0008006" key="4">
    <source>
        <dbReference type="Google" id="ProtNLM"/>
    </source>
</evidence>
<protein>
    <recommendedName>
        <fullName evidence="4">Pilus assembly protein TadE</fullName>
    </recommendedName>
</protein>
<evidence type="ECO:0000256" key="1">
    <source>
        <dbReference type="SAM" id="Phobius"/>
    </source>
</evidence>
<name>A0A2T5G4P9_HYDSH</name>
<dbReference type="Proteomes" id="UP000244180">
    <property type="component" value="Unassembled WGS sequence"/>
</dbReference>
<keyword evidence="1" id="KW-0812">Transmembrane</keyword>
<dbReference type="AlphaFoldDB" id="A0A2T5G4P9"/>
<accession>A0A2T5G4P9</accession>
<reference evidence="2 3" key="1">
    <citation type="submission" date="2017-08" db="EMBL/GenBank/DDBJ databases">
        <title>Burning lignite coal seam in the remote Altai Mountains harbors a hydrogen-driven thermophilic microbial community.</title>
        <authorList>
            <person name="Kadnikov V.V."/>
            <person name="Mardanov A.V."/>
            <person name="Ivasenko D."/>
            <person name="Beletsky A.V."/>
            <person name="Karnachuk O.V."/>
            <person name="Ravin N.V."/>
        </authorList>
    </citation>
    <scope>NUCLEOTIDE SEQUENCE [LARGE SCALE GENOMIC DNA]</scope>
    <source>
        <strain evidence="2">AL33</strain>
    </source>
</reference>
<keyword evidence="1" id="KW-0472">Membrane</keyword>
<sequence>MMRTKRDGGGLTLEFVLMSIVPIAALLLLYMTTVLIGGVKAADEAAREGARVYARYYTLKPQEVEAMAREAARAAYEAKAPPGSQLKNVTFSQAPGVAATYQNMTVQVDIALRAPFVGERPFSRQYTFPLETYRRKEVLW</sequence>
<comment type="caution">
    <text evidence="2">The sequence shown here is derived from an EMBL/GenBank/DDBJ whole genome shotgun (WGS) entry which is preliminary data.</text>
</comment>
<dbReference type="EMBL" id="PEBV01000050">
    <property type="protein sequence ID" value="PTQ51167.1"/>
    <property type="molecule type" value="Genomic_DNA"/>
</dbReference>
<feature type="transmembrane region" description="Helical" evidence="1">
    <location>
        <begin position="12"/>
        <end position="31"/>
    </location>
</feature>